<evidence type="ECO:0000313" key="3">
    <source>
        <dbReference type="EnsemblMetazoa" id="CJA43173.1"/>
    </source>
</evidence>
<name>A0A8R1EUW7_CAEJA</name>
<feature type="chain" id="PRO_5035901868" evidence="2">
    <location>
        <begin position="27"/>
        <end position="138"/>
    </location>
</feature>
<feature type="compositionally biased region" description="Polar residues" evidence="1">
    <location>
        <begin position="59"/>
        <end position="81"/>
    </location>
</feature>
<sequence>MKPWTRSRCTWTTALFVLQKFSTTFTDSRSRRERDYADRFLRKKSTSLISNELEKTSKGSRTPENSPTSKCKSVSPSTKQEGSGKLGKEAEKGPSEGSMEFFHEIMKDTLYAASAFFARPTRSEKGPSDPRRKRKMPA</sequence>
<feature type="region of interest" description="Disordered" evidence="1">
    <location>
        <begin position="47"/>
        <end position="99"/>
    </location>
</feature>
<feature type="signal peptide" evidence="2">
    <location>
        <begin position="1"/>
        <end position="26"/>
    </location>
</feature>
<dbReference type="AlphaFoldDB" id="A0A8R1EUW7"/>
<dbReference type="Proteomes" id="UP000005237">
    <property type="component" value="Unassembled WGS sequence"/>
</dbReference>
<keyword evidence="4" id="KW-1185">Reference proteome</keyword>
<dbReference type="EnsemblMetazoa" id="CJA43173.1">
    <property type="protein sequence ID" value="CJA43173.1"/>
    <property type="gene ID" value="WBGene00219021"/>
</dbReference>
<evidence type="ECO:0000256" key="2">
    <source>
        <dbReference type="SAM" id="SignalP"/>
    </source>
</evidence>
<evidence type="ECO:0000256" key="1">
    <source>
        <dbReference type="SAM" id="MobiDB-lite"/>
    </source>
</evidence>
<organism evidence="3 4">
    <name type="scientific">Caenorhabditis japonica</name>
    <dbReference type="NCBI Taxonomy" id="281687"/>
    <lineage>
        <taxon>Eukaryota</taxon>
        <taxon>Metazoa</taxon>
        <taxon>Ecdysozoa</taxon>
        <taxon>Nematoda</taxon>
        <taxon>Chromadorea</taxon>
        <taxon>Rhabditida</taxon>
        <taxon>Rhabditina</taxon>
        <taxon>Rhabditomorpha</taxon>
        <taxon>Rhabditoidea</taxon>
        <taxon>Rhabditidae</taxon>
        <taxon>Peloderinae</taxon>
        <taxon>Caenorhabditis</taxon>
    </lineage>
</organism>
<proteinExistence type="predicted"/>
<keyword evidence="2" id="KW-0732">Signal</keyword>
<evidence type="ECO:0000313" key="4">
    <source>
        <dbReference type="Proteomes" id="UP000005237"/>
    </source>
</evidence>
<feature type="compositionally biased region" description="Basic and acidic residues" evidence="1">
    <location>
        <begin position="121"/>
        <end position="130"/>
    </location>
</feature>
<reference evidence="3" key="2">
    <citation type="submission" date="2022-06" db="UniProtKB">
        <authorList>
            <consortium name="EnsemblMetazoa"/>
        </authorList>
    </citation>
    <scope>IDENTIFICATION</scope>
    <source>
        <strain evidence="3">DF5081</strain>
    </source>
</reference>
<protein>
    <submittedName>
        <fullName evidence="3">Uncharacterized protein</fullName>
    </submittedName>
</protein>
<reference evidence="4" key="1">
    <citation type="submission" date="2010-08" db="EMBL/GenBank/DDBJ databases">
        <authorList>
            <consortium name="Caenorhabditis japonica Sequencing Consortium"/>
            <person name="Wilson R.K."/>
        </authorList>
    </citation>
    <scope>NUCLEOTIDE SEQUENCE [LARGE SCALE GENOMIC DNA]</scope>
    <source>
        <strain evidence="4">DF5081</strain>
    </source>
</reference>
<accession>A0A8R1EUW7</accession>
<feature type="region of interest" description="Disordered" evidence="1">
    <location>
        <begin position="116"/>
        <end position="138"/>
    </location>
</feature>